<accession>A0ABS9LAT5</accession>
<reference evidence="1" key="1">
    <citation type="submission" date="2022-01" db="EMBL/GenBank/DDBJ databases">
        <authorList>
            <person name="Jo J.-H."/>
            <person name="Im W.-T."/>
        </authorList>
    </citation>
    <scope>NUCLEOTIDE SEQUENCE</scope>
    <source>
        <strain evidence="1">I2-34</strain>
    </source>
</reference>
<keyword evidence="2" id="KW-1185">Reference proteome</keyword>
<organism evidence="1 2">
    <name type="scientific">Arthrobacter hankyongi</name>
    <dbReference type="NCBI Taxonomy" id="2904801"/>
    <lineage>
        <taxon>Bacteria</taxon>
        <taxon>Bacillati</taxon>
        <taxon>Actinomycetota</taxon>
        <taxon>Actinomycetes</taxon>
        <taxon>Micrococcales</taxon>
        <taxon>Micrococcaceae</taxon>
        <taxon>Arthrobacter</taxon>
    </lineage>
</organism>
<protein>
    <submittedName>
        <fullName evidence="1">Uncharacterized protein</fullName>
    </submittedName>
</protein>
<sequence>MSIESHSITLKIWDHSTIDHTLEAAIAQVSTRANLPAEHIKVTRSGPNVFTVSPVAGL</sequence>
<dbReference type="RefSeq" id="WP_237823439.1">
    <property type="nucleotide sequence ID" value="NZ_JAKLTQ010000016.1"/>
</dbReference>
<proteinExistence type="predicted"/>
<dbReference type="Proteomes" id="UP001165368">
    <property type="component" value="Unassembled WGS sequence"/>
</dbReference>
<gene>
    <name evidence="1" type="ORF">LVY72_17570</name>
</gene>
<evidence type="ECO:0000313" key="1">
    <source>
        <dbReference type="EMBL" id="MCG2623706.1"/>
    </source>
</evidence>
<name>A0ABS9LAT5_9MICC</name>
<comment type="caution">
    <text evidence="1">The sequence shown here is derived from an EMBL/GenBank/DDBJ whole genome shotgun (WGS) entry which is preliminary data.</text>
</comment>
<evidence type="ECO:0000313" key="2">
    <source>
        <dbReference type="Proteomes" id="UP001165368"/>
    </source>
</evidence>
<dbReference type="EMBL" id="JAKLTQ010000016">
    <property type="protein sequence ID" value="MCG2623706.1"/>
    <property type="molecule type" value="Genomic_DNA"/>
</dbReference>